<dbReference type="STRING" id="189425.PGRAT_12560"/>
<accession>A0A089M3K5</accession>
<keyword evidence="2" id="KW-0238">DNA-binding</keyword>
<dbReference type="SMART" id="SM00418">
    <property type="entry name" value="HTH_ARSR"/>
    <property type="match status" value="1"/>
</dbReference>
<proteinExistence type="predicted"/>
<dbReference type="GO" id="GO:0003677">
    <property type="term" value="F:DNA binding"/>
    <property type="evidence" value="ECO:0007669"/>
    <property type="project" value="UniProtKB-KW"/>
</dbReference>
<dbReference type="HOGENOM" id="CLU_902760_0_0_9"/>
<dbReference type="Proteomes" id="UP000029500">
    <property type="component" value="Chromosome"/>
</dbReference>
<sequence length="300" mass="33766">MYLTTDSESLRVYEALASEVRLRIIDLLSDREMHIKELAASLYLSSAIVSSHVAKLQKAGIVSSQMKRMDGGTYKCCSLSANFLQIKLAGSRGISRKVVEVSVPVGQYTDLQAAPTCGIATTEKLIGYYDDPRYFLDPERADAGILWFAKGYVEYKVPNYLFMDQKVQEIEIAMEIGSEAPHVNEKWPSDITFTLNGAELGKWTSPGDFGVMRGRLTPSWWNPDVNQYGLLKVLRINSGGTYIDGQQISAVTLNDVSWQQDQWSFRLTAEDSTRRRGGLTLFGRGFGNYEQDIVFRVYYE</sequence>
<dbReference type="OrthoDB" id="9781958at2"/>
<protein>
    <submittedName>
        <fullName evidence="5">ArsR family transcriptional regulator</fullName>
    </submittedName>
</protein>
<keyword evidence="3" id="KW-0804">Transcription</keyword>
<feature type="domain" description="HTH arsR-type" evidence="4">
    <location>
        <begin position="11"/>
        <end position="89"/>
    </location>
</feature>
<dbReference type="Pfam" id="PF01022">
    <property type="entry name" value="HTH_5"/>
    <property type="match status" value="1"/>
</dbReference>
<keyword evidence="6" id="KW-1185">Reference proteome</keyword>
<dbReference type="InterPro" id="IPR036388">
    <property type="entry name" value="WH-like_DNA-bd_sf"/>
</dbReference>
<evidence type="ECO:0000259" key="4">
    <source>
        <dbReference type="SMART" id="SM00418"/>
    </source>
</evidence>
<dbReference type="InterPro" id="IPR051081">
    <property type="entry name" value="HTH_MetalResp_TranReg"/>
</dbReference>
<evidence type="ECO:0000313" key="6">
    <source>
        <dbReference type="Proteomes" id="UP000029500"/>
    </source>
</evidence>
<dbReference type="InterPro" id="IPR036390">
    <property type="entry name" value="WH_DNA-bd_sf"/>
</dbReference>
<gene>
    <name evidence="5" type="ORF">PGRAT_12560</name>
</gene>
<dbReference type="CDD" id="cd00090">
    <property type="entry name" value="HTH_ARSR"/>
    <property type="match status" value="1"/>
</dbReference>
<dbReference type="eggNOG" id="COG4189">
    <property type="taxonomic scope" value="Bacteria"/>
</dbReference>
<dbReference type="PANTHER" id="PTHR33154:SF33">
    <property type="entry name" value="TRANSCRIPTIONAL REPRESSOR SDPR"/>
    <property type="match status" value="1"/>
</dbReference>
<organism evidence="5 6">
    <name type="scientific">Paenibacillus graminis</name>
    <dbReference type="NCBI Taxonomy" id="189425"/>
    <lineage>
        <taxon>Bacteria</taxon>
        <taxon>Bacillati</taxon>
        <taxon>Bacillota</taxon>
        <taxon>Bacilli</taxon>
        <taxon>Bacillales</taxon>
        <taxon>Paenibacillaceae</taxon>
        <taxon>Paenibacillus</taxon>
    </lineage>
</organism>
<dbReference type="InterPro" id="IPR001845">
    <property type="entry name" value="HTH_ArsR_DNA-bd_dom"/>
</dbReference>
<dbReference type="GO" id="GO:0003700">
    <property type="term" value="F:DNA-binding transcription factor activity"/>
    <property type="evidence" value="ECO:0007669"/>
    <property type="project" value="InterPro"/>
</dbReference>
<dbReference type="EMBL" id="CP009287">
    <property type="protein sequence ID" value="AIQ68351.1"/>
    <property type="molecule type" value="Genomic_DNA"/>
</dbReference>
<dbReference type="AlphaFoldDB" id="A0A089M3K5"/>
<dbReference type="RefSeq" id="WP_025707561.1">
    <property type="nucleotide sequence ID" value="NZ_CP009287.1"/>
</dbReference>
<dbReference type="PANTHER" id="PTHR33154">
    <property type="entry name" value="TRANSCRIPTIONAL REGULATOR, ARSR FAMILY"/>
    <property type="match status" value="1"/>
</dbReference>
<reference evidence="5 6" key="1">
    <citation type="submission" date="2014-08" db="EMBL/GenBank/DDBJ databases">
        <title>Comparative genomics of the Paenibacillus odorifer group.</title>
        <authorList>
            <person name="den Bakker H.C."/>
            <person name="Tsai Y.-C."/>
            <person name="Martin N."/>
            <person name="Korlach J."/>
            <person name="Wiedmann M."/>
        </authorList>
    </citation>
    <scope>NUCLEOTIDE SEQUENCE [LARGE SCALE GENOMIC DNA]</scope>
    <source>
        <strain evidence="5 6">DSM 15220</strain>
    </source>
</reference>
<dbReference type="KEGG" id="pgm:PGRAT_12560"/>
<evidence type="ECO:0000256" key="1">
    <source>
        <dbReference type="ARBA" id="ARBA00023015"/>
    </source>
</evidence>
<dbReference type="Gene3D" id="1.10.10.10">
    <property type="entry name" value="Winged helix-like DNA-binding domain superfamily/Winged helix DNA-binding domain"/>
    <property type="match status" value="1"/>
</dbReference>
<name>A0A089M3K5_9BACL</name>
<dbReference type="InterPro" id="IPR011991">
    <property type="entry name" value="ArsR-like_HTH"/>
</dbReference>
<evidence type="ECO:0000256" key="2">
    <source>
        <dbReference type="ARBA" id="ARBA00023125"/>
    </source>
</evidence>
<dbReference type="SUPFAM" id="SSF46785">
    <property type="entry name" value="Winged helix' DNA-binding domain"/>
    <property type="match status" value="1"/>
</dbReference>
<evidence type="ECO:0000256" key="3">
    <source>
        <dbReference type="ARBA" id="ARBA00023163"/>
    </source>
</evidence>
<evidence type="ECO:0000313" key="5">
    <source>
        <dbReference type="EMBL" id="AIQ68351.1"/>
    </source>
</evidence>
<keyword evidence="1" id="KW-0805">Transcription regulation</keyword>